<feature type="non-terminal residue" evidence="12">
    <location>
        <position position="146"/>
    </location>
</feature>
<gene>
    <name evidence="12" type="ORF">NEMVEDRAFT_v1g88680</name>
</gene>
<dbReference type="PRINTS" id="PR00237">
    <property type="entry name" value="GPCRRHODOPSN"/>
</dbReference>
<dbReference type="eggNOG" id="KOG3656">
    <property type="taxonomic scope" value="Eukaryota"/>
</dbReference>
<dbReference type="Gene3D" id="1.20.1070.10">
    <property type="entry name" value="Rhodopsin 7-helix transmembrane proteins"/>
    <property type="match status" value="1"/>
</dbReference>
<dbReference type="HOGENOM" id="CLU_1782135_0_0_1"/>
<keyword evidence="6 10" id="KW-0472">Membrane</keyword>
<evidence type="ECO:0000313" key="12">
    <source>
        <dbReference type="EMBL" id="EDO46681.1"/>
    </source>
</evidence>
<reference evidence="12 13" key="1">
    <citation type="journal article" date="2007" name="Science">
        <title>Sea anemone genome reveals ancestral eumetazoan gene repertoire and genomic organization.</title>
        <authorList>
            <person name="Putnam N.H."/>
            <person name="Srivastava M."/>
            <person name="Hellsten U."/>
            <person name="Dirks B."/>
            <person name="Chapman J."/>
            <person name="Salamov A."/>
            <person name="Terry A."/>
            <person name="Shapiro H."/>
            <person name="Lindquist E."/>
            <person name="Kapitonov V.V."/>
            <person name="Jurka J."/>
            <person name="Genikhovich G."/>
            <person name="Grigoriev I.V."/>
            <person name="Lucas S.M."/>
            <person name="Steele R.E."/>
            <person name="Finnerty J.R."/>
            <person name="Technau U."/>
            <person name="Martindale M.Q."/>
            <person name="Rokhsar D.S."/>
        </authorList>
    </citation>
    <scope>NUCLEOTIDE SEQUENCE [LARGE SCALE GENOMIC DNA]</scope>
    <source>
        <strain evidence="13">CH2 X CH6</strain>
    </source>
</reference>
<dbReference type="FunFam" id="1.20.1070.10:FF:000757">
    <property type="entry name" value="Predicted protein"/>
    <property type="match status" value="1"/>
</dbReference>
<dbReference type="Pfam" id="PF00001">
    <property type="entry name" value="7tm_1"/>
    <property type="match status" value="1"/>
</dbReference>
<feature type="domain" description="G-protein coupled receptors family 1 profile" evidence="11">
    <location>
        <begin position="24"/>
        <end position="146"/>
    </location>
</feature>
<evidence type="ECO:0000256" key="3">
    <source>
        <dbReference type="ARBA" id="ARBA00022692"/>
    </source>
</evidence>
<dbReference type="SUPFAM" id="SSF81321">
    <property type="entry name" value="Family A G protein-coupled receptor-like"/>
    <property type="match status" value="1"/>
</dbReference>
<evidence type="ECO:0000259" key="11">
    <source>
        <dbReference type="PROSITE" id="PS50262"/>
    </source>
</evidence>
<evidence type="ECO:0000256" key="2">
    <source>
        <dbReference type="ARBA" id="ARBA00022475"/>
    </source>
</evidence>
<organism evidence="12 13">
    <name type="scientific">Nematostella vectensis</name>
    <name type="common">Starlet sea anemone</name>
    <dbReference type="NCBI Taxonomy" id="45351"/>
    <lineage>
        <taxon>Eukaryota</taxon>
        <taxon>Metazoa</taxon>
        <taxon>Cnidaria</taxon>
        <taxon>Anthozoa</taxon>
        <taxon>Hexacorallia</taxon>
        <taxon>Actiniaria</taxon>
        <taxon>Edwardsiidae</taxon>
        <taxon>Nematostella</taxon>
    </lineage>
</organism>
<evidence type="ECO:0000256" key="8">
    <source>
        <dbReference type="ARBA" id="ARBA00023224"/>
    </source>
</evidence>
<sequence>MEPLADVIFMTVFLCCIFTVAVVGNLLIIIAVSTNRRLQTVSNFLFLNLAVSDFFQGSVSIPLRLAEQLNGSLVKPLVPCNVVIPLAVFFYGASNLNLTLISIDRFVALYRPMKYKNMVTPFKATFCVVLCWLVAFVLSVLPALGW</sequence>
<protein>
    <recommendedName>
        <fullName evidence="11">G-protein coupled receptors family 1 profile domain-containing protein</fullName>
    </recommendedName>
</protein>
<evidence type="ECO:0000256" key="6">
    <source>
        <dbReference type="ARBA" id="ARBA00023136"/>
    </source>
</evidence>
<comment type="similarity">
    <text evidence="9">Belongs to the G-protein coupled receptor 1 family.</text>
</comment>
<dbReference type="OMA" id="FVSWITS"/>
<dbReference type="InParanoid" id="A7RPG1"/>
<keyword evidence="2" id="KW-1003">Cell membrane</keyword>
<dbReference type="EMBL" id="DS469525">
    <property type="protein sequence ID" value="EDO46681.1"/>
    <property type="molecule type" value="Genomic_DNA"/>
</dbReference>
<feature type="transmembrane region" description="Helical" evidence="10">
    <location>
        <begin position="6"/>
        <end position="32"/>
    </location>
</feature>
<keyword evidence="8 9" id="KW-0807">Transducer</keyword>
<proteinExistence type="inferred from homology"/>
<keyword evidence="13" id="KW-1185">Reference proteome</keyword>
<dbReference type="InterPro" id="IPR017452">
    <property type="entry name" value="GPCR_Rhodpsn_7TM"/>
</dbReference>
<keyword evidence="7 9" id="KW-0675">Receptor</keyword>
<evidence type="ECO:0000256" key="9">
    <source>
        <dbReference type="RuleBase" id="RU000688"/>
    </source>
</evidence>
<dbReference type="PhylomeDB" id="A7RPG1"/>
<accession>A7RPG1</accession>
<dbReference type="Proteomes" id="UP000001593">
    <property type="component" value="Unassembled WGS sequence"/>
</dbReference>
<comment type="subcellular location">
    <subcellularLocation>
        <location evidence="1">Cell membrane</location>
        <topology evidence="1">Multi-pass membrane protein</topology>
    </subcellularLocation>
</comment>
<dbReference type="PROSITE" id="PS00237">
    <property type="entry name" value="G_PROTEIN_RECEP_F1_1"/>
    <property type="match status" value="1"/>
</dbReference>
<evidence type="ECO:0000256" key="10">
    <source>
        <dbReference type="SAM" id="Phobius"/>
    </source>
</evidence>
<keyword evidence="3 9" id="KW-0812">Transmembrane</keyword>
<evidence type="ECO:0000256" key="7">
    <source>
        <dbReference type="ARBA" id="ARBA00023170"/>
    </source>
</evidence>
<keyword evidence="4 10" id="KW-1133">Transmembrane helix</keyword>
<evidence type="ECO:0000256" key="4">
    <source>
        <dbReference type="ARBA" id="ARBA00022989"/>
    </source>
</evidence>
<dbReference type="STRING" id="45351.A7RPG1"/>
<feature type="transmembrane region" description="Helical" evidence="10">
    <location>
        <begin position="83"/>
        <end position="103"/>
    </location>
</feature>
<dbReference type="GO" id="GO:0004930">
    <property type="term" value="F:G protein-coupled receptor activity"/>
    <property type="evidence" value="ECO:0007669"/>
    <property type="project" value="UniProtKB-KW"/>
</dbReference>
<dbReference type="PROSITE" id="PS50262">
    <property type="entry name" value="G_PROTEIN_RECEP_F1_2"/>
    <property type="match status" value="1"/>
</dbReference>
<feature type="transmembrane region" description="Helical" evidence="10">
    <location>
        <begin position="124"/>
        <end position="144"/>
    </location>
</feature>
<evidence type="ECO:0000313" key="13">
    <source>
        <dbReference type="Proteomes" id="UP000001593"/>
    </source>
</evidence>
<dbReference type="InterPro" id="IPR000276">
    <property type="entry name" value="GPCR_Rhodpsn"/>
</dbReference>
<dbReference type="AlphaFoldDB" id="A7RPG1"/>
<name>A7RPG1_NEMVE</name>
<feature type="transmembrane region" description="Helical" evidence="10">
    <location>
        <begin position="44"/>
        <end position="63"/>
    </location>
</feature>
<dbReference type="GO" id="GO:0005886">
    <property type="term" value="C:plasma membrane"/>
    <property type="evidence" value="ECO:0007669"/>
    <property type="project" value="UniProtKB-SubCell"/>
</dbReference>
<dbReference type="PANTHER" id="PTHR24247">
    <property type="entry name" value="5-HYDROXYTRYPTAMINE RECEPTOR"/>
    <property type="match status" value="1"/>
</dbReference>
<keyword evidence="5 9" id="KW-0297">G-protein coupled receptor</keyword>
<evidence type="ECO:0000256" key="5">
    <source>
        <dbReference type="ARBA" id="ARBA00023040"/>
    </source>
</evidence>
<evidence type="ECO:0000256" key="1">
    <source>
        <dbReference type="ARBA" id="ARBA00004651"/>
    </source>
</evidence>